<sequence length="149" mass="16642">MKMKMRTKTNAVTIARMVGEGGVGLGLLLVRVWLLDGKVRALCQQNLKIHSHVLLRSHLGPVQNNRVPGRRLHVSNANLSPTEGDLPTMNSTCSYTDTPKVSQIFHQKYLLHEEFLSSSSPSPPARRASQLNPFRLILARSVVRKQARI</sequence>
<organism evidence="1 2">
    <name type="scientific">Collybiopsis luxurians FD-317 M1</name>
    <dbReference type="NCBI Taxonomy" id="944289"/>
    <lineage>
        <taxon>Eukaryota</taxon>
        <taxon>Fungi</taxon>
        <taxon>Dikarya</taxon>
        <taxon>Basidiomycota</taxon>
        <taxon>Agaricomycotina</taxon>
        <taxon>Agaricomycetes</taxon>
        <taxon>Agaricomycetidae</taxon>
        <taxon>Agaricales</taxon>
        <taxon>Marasmiineae</taxon>
        <taxon>Omphalotaceae</taxon>
        <taxon>Collybiopsis</taxon>
        <taxon>Collybiopsis luxurians</taxon>
    </lineage>
</organism>
<protein>
    <submittedName>
        <fullName evidence="1">Uncharacterized protein</fullName>
    </submittedName>
</protein>
<dbReference type="AlphaFoldDB" id="A0A0D0BZI7"/>
<evidence type="ECO:0000313" key="1">
    <source>
        <dbReference type="EMBL" id="KIK61326.1"/>
    </source>
</evidence>
<reference evidence="1 2" key="1">
    <citation type="submission" date="2014-04" db="EMBL/GenBank/DDBJ databases">
        <title>Evolutionary Origins and Diversification of the Mycorrhizal Mutualists.</title>
        <authorList>
            <consortium name="DOE Joint Genome Institute"/>
            <consortium name="Mycorrhizal Genomics Consortium"/>
            <person name="Kohler A."/>
            <person name="Kuo A."/>
            <person name="Nagy L.G."/>
            <person name="Floudas D."/>
            <person name="Copeland A."/>
            <person name="Barry K.W."/>
            <person name="Cichocki N."/>
            <person name="Veneault-Fourrey C."/>
            <person name="LaButti K."/>
            <person name="Lindquist E.A."/>
            <person name="Lipzen A."/>
            <person name="Lundell T."/>
            <person name="Morin E."/>
            <person name="Murat C."/>
            <person name="Riley R."/>
            <person name="Ohm R."/>
            <person name="Sun H."/>
            <person name="Tunlid A."/>
            <person name="Henrissat B."/>
            <person name="Grigoriev I.V."/>
            <person name="Hibbett D.S."/>
            <person name="Martin F."/>
        </authorList>
    </citation>
    <scope>NUCLEOTIDE SEQUENCE [LARGE SCALE GENOMIC DNA]</scope>
    <source>
        <strain evidence="1 2">FD-317 M1</strain>
    </source>
</reference>
<keyword evidence="2" id="KW-1185">Reference proteome</keyword>
<proteinExistence type="predicted"/>
<gene>
    <name evidence="1" type="ORF">GYMLUDRAFT_580154</name>
</gene>
<accession>A0A0D0BZI7</accession>
<dbReference type="EMBL" id="KN834771">
    <property type="protein sequence ID" value="KIK61326.1"/>
    <property type="molecule type" value="Genomic_DNA"/>
</dbReference>
<dbReference type="HOGENOM" id="CLU_1749865_0_0_1"/>
<dbReference type="Proteomes" id="UP000053593">
    <property type="component" value="Unassembled WGS sequence"/>
</dbReference>
<name>A0A0D0BZI7_9AGAR</name>
<evidence type="ECO:0000313" key="2">
    <source>
        <dbReference type="Proteomes" id="UP000053593"/>
    </source>
</evidence>